<protein>
    <recommendedName>
        <fullName evidence="1">SpoVT-AbrB domain-containing protein</fullName>
    </recommendedName>
</protein>
<proteinExistence type="predicted"/>
<dbReference type="Proteomes" id="UP000244066">
    <property type="component" value="Unassembled WGS sequence"/>
</dbReference>
<reference evidence="2 3" key="1">
    <citation type="submission" date="2017-04" db="EMBL/GenBank/DDBJ databases">
        <title>Draft Aigarchaeota genome from a New Zealand hot spring.</title>
        <authorList>
            <person name="Reysenbach A.-L."/>
            <person name="Donaho J.A."/>
            <person name="Gerhart J."/>
            <person name="Kelley J.F."/>
            <person name="Kouba K."/>
            <person name="Podar M."/>
            <person name="Stott M."/>
        </authorList>
    </citation>
    <scope>NUCLEOTIDE SEQUENCE [LARGE SCALE GENOMIC DNA]</scope>
    <source>
        <strain evidence="2">NZ13_MG1</strain>
    </source>
</reference>
<evidence type="ECO:0000259" key="1">
    <source>
        <dbReference type="PROSITE" id="PS51740"/>
    </source>
</evidence>
<evidence type="ECO:0000313" key="2">
    <source>
        <dbReference type="EMBL" id="PUA32932.1"/>
    </source>
</evidence>
<name>A0A2R7Y7U9_9ARCH</name>
<dbReference type="NCBIfam" id="TIGR01439">
    <property type="entry name" value="lp_hng_hel_AbrB"/>
    <property type="match status" value="1"/>
</dbReference>
<evidence type="ECO:0000313" key="3">
    <source>
        <dbReference type="Proteomes" id="UP000244066"/>
    </source>
</evidence>
<dbReference type="Pfam" id="PF04014">
    <property type="entry name" value="MazE_antitoxin"/>
    <property type="match status" value="1"/>
</dbReference>
<dbReference type="Gene3D" id="2.10.260.10">
    <property type="match status" value="1"/>
</dbReference>
<dbReference type="EMBL" id="NDWU01000006">
    <property type="protein sequence ID" value="PUA32932.1"/>
    <property type="molecule type" value="Genomic_DNA"/>
</dbReference>
<dbReference type="AlphaFoldDB" id="A0A2R7Y7U9"/>
<gene>
    <name evidence="2" type="ORF">B9J98_03335</name>
</gene>
<dbReference type="GO" id="GO:0003677">
    <property type="term" value="F:DNA binding"/>
    <property type="evidence" value="ECO:0007669"/>
    <property type="project" value="InterPro"/>
</dbReference>
<dbReference type="SMART" id="SM00966">
    <property type="entry name" value="SpoVT_AbrB"/>
    <property type="match status" value="1"/>
</dbReference>
<dbReference type="InterPro" id="IPR007159">
    <property type="entry name" value="SpoVT-AbrB_dom"/>
</dbReference>
<organism evidence="2 3">
    <name type="scientific">Candidatus Terraquivivens tikiterensis</name>
    <dbReference type="NCBI Taxonomy" id="1980982"/>
    <lineage>
        <taxon>Archaea</taxon>
        <taxon>Nitrososphaerota</taxon>
        <taxon>Candidatus Wolframiiraptoraceae</taxon>
        <taxon>Candidatus Terraquivivens</taxon>
    </lineage>
</organism>
<dbReference type="SUPFAM" id="SSF89447">
    <property type="entry name" value="AbrB/MazE/MraZ-like"/>
    <property type="match status" value="1"/>
</dbReference>
<accession>A0A2R7Y7U9</accession>
<comment type="caution">
    <text evidence="2">The sequence shown here is derived from an EMBL/GenBank/DDBJ whole genome shotgun (WGS) entry which is preliminary data.</text>
</comment>
<dbReference type="InterPro" id="IPR037914">
    <property type="entry name" value="SpoVT-AbrB_sf"/>
</dbReference>
<dbReference type="PROSITE" id="PS51740">
    <property type="entry name" value="SPOVT_ABRB"/>
    <property type="match status" value="1"/>
</dbReference>
<sequence>MRLVKVTRKLQITIPKDLADSAGISVGDIVAVELLEDGSITVRKLDLIEELAGALNPGRRVTGLAEELDRERKASER</sequence>
<feature type="domain" description="SpoVT-AbrB" evidence="1">
    <location>
        <begin position="1"/>
        <end position="47"/>
    </location>
</feature>